<dbReference type="Proteomes" id="UP000741863">
    <property type="component" value="Unassembled WGS sequence"/>
</dbReference>
<evidence type="ECO:0008006" key="3">
    <source>
        <dbReference type="Google" id="ProtNLM"/>
    </source>
</evidence>
<protein>
    <recommendedName>
        <fullName evidence="3">DUF2612 domain-containing protein</fullName>
    </recommendedName>
</protein>
<sequence>MTITKRMISRLTDAYNKRPDSNIGKLLYVFGADFDELQATNKRIAEWRDIDHAQGEVLDDHGRNVGQWRGAANDSVYRILLKSKVARDNSTGDTNTIINVLAMSLGADPTEIRIEEGWTGDNPQPASIRLIELPISRLNEVGLSSQQFGRIVAHTVASGVGVQSIDLQGTFEFGNTDLDIDEEKGFSNAEMETGGYLGSIYVPSDDRDLPL</sequence>
<dbReference type="EMBL" id="JAFBEC010000009">
    <property type="protein sequence ID" value="MBM7634087.1"/>
    <property type="molecule type" value="Genomic_DNA"/>
</dbReference>
<accession>A0ABS2PF90</accession>
<reference evidence="1 2" key="1">
    <citation type="submission" date="2021-01" db="EMBL/GenBank/DDBJ databases">
        <title>Genomic Encyclopedia of Type Strains, Phase IV (KMG-IV): sequencing the most valuable type-strain genomes for metagenomic binning, comparative biology and taxonomic classification.</title>
        <authorList>
            <person name="Goeker M."/>
        </authorList>
    </citation>
    <scope>NUCLEOTIDE SEQUENCE [LARGE SCALE GENOMIC DNA]</scope>
    <source>
        <strain evidence="1 2">DSM 25540</strain>
    </source>
</reference>
<comment type="caution">
    <text evidence="1">The sequence shown here is derived from an EMBL/GenBank/DDBJ whole genome shotgun (WGS) entry which is preliminary data.</text>
</comment>
<name>A0ABS2PF90_9BACL</name>
<keyword evidence="2" id="KW-1185">Reference proteome</keyword>
<dbReference type="RefSeq" id="WP_204698837.1">
    <property type="nucleotide sequence ID" value="NZ_JAFBEC010000009.1"/>
</dbReference>
<gene>
    <name evidence="1" type="ORF">JOD17_003187</name>
</gene>
<evidence type="ECO:0000313" key="2">
    <source>
        <dbReference type="Proteomes" id="UP000741863"/>
    </source>
</evidence>
<proteinExistence type="predicted"/>
<organism evidence="1 2">
    <name type="scientific">Geomicrobium sediminis</name>
    <dbReference type="NCBI Taxonomy" id="1347788"/>
    <lineage>
        <taxon>Bacteria</taxon>
        <taxon>Bacillati</taxon>
        <taxon>Bacillota</taxon>
        <taxon>Bacilli</taxon>
        <taxon>Bacillales</taxon>
        <taxon>Geomicrobium</taxon>
    </lineage>
</organism>
<evidence type="ECO:0000313" key="1">
    <source>
        <dbReference type="EMBL" id="MBM7634087.1"/>
    </source>
</evidence>